<dbReference type="EMBL" id="FPCG01000001">
    <property type="protein sequence ID" value="SFV20311.1"/>
    <property type="molecule type" value="Genomic_DNA"/>
</dbReference>
<feature type="region of interest" description="Disordered" evidence="1">
    <location>
        <begin position="192"/>
        <end position="232"/>
    </location>
</feature>
<reference evidence="3 4" key="1">
    <citation type="submission" date="2016-10" db="EMBL/GenBank/DDBJ databases">
        <authorList>
            <person name="de Groot N.N."/>
        </authorList>
    </citation>
    <scope>NUCLEOTIDE SEQUENCE [LARGE SCALE GENOMIC DNA]</scope>
    <source>
        <strain evidence="3 4">CGMCC 1.7054</strain>
    </source>
</reference>
<evidence type="ECO:0000313" key="3">
    <source>
        <dbReference type="EMBL" id="SFV20311.1"/>
    </source>
</evidence>
<dbReference type="RefSeq" id="WP_091693224.1">
    <property type="nucleotide sequence ID" value="NZ_FPCG01000001.1"/>
</dbReference>
<dbReference type="SUPFAM" id="SSF51735">
    <property type="entry name" value="NAD(P)-binding Rossmann-fold domains"/>
    <property type="match status" value="1"/>
</dbReference>
<name>A0A1I7MEG2_9MICC</name>
<sequence length="424" mass="45503">MSEREFDLILFGATGFVGRLTAAHLAHHAPDHLRIAIAGRSKDRLEAARAELPPSAANWPAVVVDASDEEALRAMARSTRVVVSTVGPYARYGMPLVGACAEAGTHYCDLTGEVLFVREAIDRHHETAVASGARLVNSCGFDSVPSDLGVLVTAQRVAEDGEGTPGETTLHVRSLRGGLSGGTIDSMREQIRQMSQDAQSRRTVGDPYGLSPERGAEPAGSATPKGEKPRTRLDGLLRKLPFRQDAQTGRWTAPFVMAGYNTRVVRRSNALTDWSYGRQFRYHEVSDTGQGATGAVRAAATATALGGLAAGMWFTPTRTLLDRVLPKPGSGPGQDSMDNGRFVMDIETTTTTGARYRTRVAADYDPGYSGTAIMLGQSALALAEDEDQLPQRAGVLTPATALGEVLVQRLRDHGFTFQVERVRD</sequence>
<dbReference type="Gene3D" id="3.40.50.720">
    <property type="entry name" value="NAD(P)-binding Rossmann-like Domain"/>
    <property type="match status" value="1"/>
</dbReference>
<evidence type="ECO:0000313" key="4">
    <source>
        <dbReference type="Proteomes" id="UP000198881"/>
    </source>
</evidence>
<dbReference type="AlphaFoldDB" id="A0A1I7MEG2"/>
<dbReference type="InterPro" id="IPR005097">
    <property type="entry name" value="Sacchrp_dh_NADP-bd"/>
</dbReference>
<dbReference type="GO" id="GO:0009247">
    <property type="term" value="P:glycolipid biosynthetic process"/>
    <property type="evidence" value="ECO:0007669"/>
    <property type="project" value="TreeGrafter"/>
</dbReference>
<dbReference type="STRING" id="574650.SAMN04487966_101301"/>
<evidence type="ECO:0000256" key="1">
    <source>
        <dbReference type="SAM" id="MobiDB-lite"/>
    </source>
</evidence>
<proteinExistence type="predicted"/>
<evidence type="ECO:0000259" key="2">
    <source>
        <dbReference type="Pfam" id="PF03435"/>
    </source>
</evidence>
<keyword evidence="4" id="KW-1185">Reference proteome</keyword>
<dbReference type="PANTHER" id="PTHR12286">
    <property type="entry name" value="SACCHAROPINE DEHYDROGENASE-LIKE OXIDOREDUCTASE"/>
    <property type="match status" value="1"/>
</dbReference>
<protein>
    <submittedName>
        <fullName evidence="3">Uncharacterized conserved protein</fullName>
    </submittedName>
</protein>
<gene>
    <name evidence="3" type="ORF">SAMN04487966_101301</name>
</gene>
<dbReference type="InterPro" id="IPR036291">
    <property type="entry name" value="NAD(P)-bd_dom_sf"/>
</dbReference>
<accession>A0A1I7MEG2</accession>
<dbReference type="GO" id="GO:0005886">
    <property type="term" value="C:plasma membrane"/>
    <property type="evidence" value="ECO:0007669"/>
    <property type="project" value="TreeGrafter"/>
</dbReference>
<organism evidence="3 4">
    <name type="scientific">Micrococcus terreus</name>
    <dbReference type="NCBI Taxonomy" id="574650"/>
    <lineage>
        <taxon>Bacteria</taxon>
        <taxon>Bacillati</taxon>
        <taxon>Actinomycetota</taxon>
        <taxon>Actinomycetes</taxon>
        <taxon>Micrococcales</taxon>
        <taxon>Micrococcaceae</taxon>
        <taxon>Micrococcus</taxon>
    </lineage>
</organism>
<dbReference type="Pfam" id="PF03435">
    <property type="entry name" value="Sacchrp_dh_NADP"/>
    <property type="match status" value="1"/>
</dbReference>
<dbReference type="InterPro" id="IPR051276">
    <property type="entry name" value="Saccharopine_DH-like_oxidrdct"/>
</dbReference>
<dbReference type="PANTHER" id="PTHR12286:SF5">
    <property type="entry name" value="SACCHAROPINE DEHYDROGENASE-LIKE OXIDOREDUCTASE"/>
    <property type="match status" value="1"/>
</dbReference>
<dbReference type="Proteomes" id="UP000198881">
    <property type="component" value="Unassembled WGS sequence"/>
</dbReference>
<dbReference type="OrthoDB" id="4369409at2"/>
<feature type="domain" description="Saccharopine dehydrogenase NADP binding" evidence="2">
    <location>
        <begin position="9"/>
        <end position="133"/>
    </location>
</feature>